<dbReference type="RefSeq" id="WP_203913095.1">
    <property type="nucleotide sequence ID" value="NZ_BONY01000066.1"/>
</dbReference>
<dbReference type="Gene3D" id="3.60.21.10">
    <property type="match status" value="1"/>
</dbReference>
<protein>
    <submittedName>
        <fullName evidence="2">Serine/threonine protein phosphatase</fullName>
    </submittedName>
</protein>
<sequence length="262" mass="28715">MALYVVGDVHGFLTQATTALRSAGLIDHDDSWCGGESKLWFLGDLTDRGPDGIGVIDLVRRLQQEAAEVGGQVGCVLGNHDMLLYGSKYVPDSPVSDVRSVIQVWALNGGQEHDLKALDDSRARWLADLPAVVLIEGYLLLHADTMAYLEFGKTLDEINTTFHDLMLKRDPEHFGYQTRQLFRRFDFLDRDQGVNNARFLLTVLGGKQIVHGHSTIPETFGISPSLVDGPMLYAEDLVMSADTGLALGARCVAIELETKASA</sequence>
<dbReference type="InterPro" id="IPR029052">
    <property type="entry name" value="Metallo-depent_PP-like"/>
</dbReference>
<accession>A0A8J3QEH9</accession>
<dbReference type="Pfam" id="PF00149">
    <property type="entry name" value="Metallophos"/>
    <property type="match status" value="1"/>
</dbReference>
<dbReference type="SUPFAM" id="SSF56300">
    <property type="entry name" value="Metallo-dependent phosphatases"/>
    <property type="match status" value="1"/>
</dbReference>
<evidence type="ECO:0000259" key="1">
    <source>
        <dbReference type="Pfam" id="PF00149"/>
    </source>
</evidence>
<gene>
    <name evidence="2" type="ORF">Rhe02_74270</name>
</gene>
<evidence type="ECO:0000313" key="3">
    <source>
        <dbReference type="Proteomes" id="UP000612899"/>
    </source>
</evidence>
<reference evidence="2" key="1">
    <citation type="submission" date="2021-01" db="EMBL/GenBank/DDBJ databases">
        <title>Whole genome shotgun sequence of Rhizocola hellebori NBRC 109834.</title>
        <authorList>
            <person name="Komaki H."/>
            <person name="Tamura T."/>
        </authorList>
    </citation>
    <scope>NUCLEOTIDE SEQUENCE</scope>
    <source>
        <strain evidence="2">NBRC 109834</strain>
    </source>
</reference>
<dbReference type="EMBL" id="BONY01000066">
    <property type="protein sequence ID" value="GIH09360.1"/>
    <property type="molecule type" value="Genomic_DNA"/>
</dbReference>
<keyword evidence="3" id="KW-1185">Reference proteome</keyword>
<dbReference type="PANTHER" id="PTHR46546">
    <property type="entry name" value="SHEWANELLA-LIKE PROTEIN PHOSPHATASE 1"/>
    <property type="match status" value="1"/>
</dbReference>
<organism evidence="2 3">
    <name type="scientific">Rhizocola hellebori</name>
    <dbReference type="NCBI Taxonomy" id="1392758"/>
    <lineage>
        <taxon>Bacteria</taxon>
        <taxon>Bacillati</taxon>
        <taxon>Actinomycetota</taxon>
        <taxon>Actinomycetes</taxon>
        <taxon>Micromonosporales</taxon>
        <taxon>Micromonosporaceae</taxon>
        <taxon>Rhizocola</taxon>
    </lineage>
</organism>
<comment type="caution">
    <text evidence="2">The sequence shown here is derived from an EMBL/GenBank/DDBJ whole genome shotgun (WGS) entry which is preliminary data.</text>
</comment>
<feature type="domain" description="Calcineurin-like phosphoesterase" evidence="1">
    <location>
        <begin position="2"/>
        <end position="214"/>
    </location>
</feature>
<dbReference type="PANTHER" id="PTHR46546:SF4">
    <property type="entry name" value="SHEWANELLA-LIKE PROTEIN PHOSPHATASE 1"/>
    <property type="match status" value="1"/>
</dbReference>
<dbReference type="InterPro" id="IPR004843">
    <property type="entry name" value="Calcineurin-like_PHP"/>
</dbReference>
<evidence type="ECO:0000313" key="2">
    <source>
        <dbReference type="EMBL" id="GIH09360.1"/>
    </source>
</evidence>
<dbReference type="GO" id="GO:0016787">
    <property type="term" value="F:hydrolase activity"/>
    <property type="evidence" value="ECO:0007669"/>
    <property type="project" value="InterPro"/>
</dbReference>
<proteinExistence type="predicted"/>
<dbReference type="Proteomes" id="UP000612899">
    <property type="component" value="Unassembled WGS sequence"/>
</dbReference>
<dbReference type="AlphaFoldDB" id="A0A8J3QEH9"/>
<name>A0A8J3QEH9_9ACTN</name>